<proteinExistence type="predicted"/>
<dbReference type="Pfam" id="PF06985">
    <property type="entry name" value="HET"/>
    <property type="match status" value="1"/>
</dbReference>
<organism evidence="2 3">
    <name type="scientific">Hyaloscypha hepaticicola</name>
    <dbReference type="NCBI Taxonomy" id="2082293"/>
    <lineage>
        <taxon>Eukaryota</taxon>
        <taxon>Fungi</taxon>
        <taxon>Dikarya</taxon>
        <taxon>Ascomycota</taxon>
        <taxon>Pezizomycotina</taxon>
        <taxon>Leotiomycetes</taxon>
        <taxon>Helotiales</taxon>
        <taxon>Hyaloscyphaceae</taxon>
        <taxon>Hyaloscypha</taxon>
    </lineage>
</organism>
<name>A0A2J6Q5K5_9HELO</name>
<dbReference type="OrthoDB" id="5362512at2759"/>
<keyword evidence="3" id="KW-1185">Reference proteome</keyword>
<dbReference type="EMBL" id="KZ613480">
    <property type="protein sequence ID" value="PMD21565.1"/>
    <property type="molecule type" value="Genomic_DNA"/>
</dbReference>
<protein>
    <submittedName>
        <fullName evidence="2">HET-domain-containing protein</fullName>
    </submittedName>
</protein>
<dbReference type="PANTHER" id="PTHR33112">
    <property type="entry name" value="DOMAIN PROTEIN, PUTATIVE-RELATED"/>
    <property type="match status" value="1"/>
</dbReference>
<evidence type="ECO:0000313" key="3">
    <source>
        <dbReference type="Proteomes" id="UP000235672"/>
    </source>
</evidence>
<accession>A0A2J6Q5K5</accession>
<sequence length="712" mass="80929">MAKNLCSVCLRSSGDFQHGDENSEPREVSLASIQSAAASCSLCRVVQEQLEHDDTTPKKDDSSYESAKVRVQDDGLRFTGQWQGALVVEIYKPWTKWKPLNWIARCCSLLGFPVAIQPKLPTAHDVPPEISCEAAAKIIKRWLKSCETHPECNSHNFFGSQTRQNEAPGRYAGSRFLQAFRRVVIALTGSAWLHEKERRYGEERNSFAPILPKRMIQLGAKANKAKLVTTTTNATVPYAALSYCWGEGATFMTEEYTRDIYEKDIPMEELPQTIKDAFCLTKELDLDYIWVDAICIVQGNQHEWEEESQKMGHIYSNAKIVLAATRSGSVKQGLFTRRSTIPLSRDIPARGGTMRARRNLNHEIIISCRTKSNYWWEKYIKATFPLLSRGWGFQERMLATRIVHFTPSELVWECQRSRRCECRVMESKLYPGLGNLGSALRMCLKQTNDERRMRQMWREIVNSYSVRKLTRIEDKLPALSGIAGLLKECSGDTYCAGLWRRSLPFDLLWRCDQSGDLRVKKTRSPSWSWISVDGAVKWPVCQNPNEPQPLKYIKSTTYFECGAEGVEVLDVNCELDGKEAYGRVETGRLVLKTRLRPATICEVSGDRWNEMFSTGWKIQVNGSKPAPFWPDISGEGLKPDHSQNNILYVMEVMKCKGTVGSWEEALVVRSVDGSKNEYERVGVAANVSSDVKPWTTTESWFDSSHIDEITLI</sequence>
<dbReference type="InterPro" id="IPR010730">
    <property type="entry name" value="HET"/>
</dbReference>
<feature type="domain" description="Heterokaryon incompatibility" evidence="1">
    <location>
        <begin position="238"/>
        <end position="395"/>
    </location>
</feature>
<evidence type="ECO:0000313" key="2">
    <source>
        <dbReference type="EMBL" id="PMD21565.1"/>
    </source>
</evidence>
<dbReference type="AlphaFoldDB" id="A0A2J6Q5K5"/>
<dbReference type="STRING" id="1745343.A0A2J6Q5K5"/>
<evidence type="ECO:0000259" key="1">
    <source>
        <dbReference type="Pfam" id="PF06985"/>
    </source>
</evidence>
<reference evidence="2 3" key="1">
    <citation type="submission" date="2016-05" db="EMBL/GenBank/DDBJ databases">
        <title>A degradative enzymes factory behind the ericoid mycorrhizal symbiosis.</title>
        <authorList>
            <consortium name="DOE Joint Genome Institute"/>
            <person name="Martino E."/>
            <person name="Morin E."/>
            <person name="Grelet G."/>
            <person name="Kuo A."/>
            <person name="Kohler A."/>
            <person name="Daghino S."/>
            <person name="Barry K."/>
            <person name="Choi C."/>
            <person name="Cichocki N."/>
            <person name="Clum A."/>
            <person name="Copeland A."/>
            <person name="Hainaut M."/>
            <person name="Haridas S."/>
            <person name="Labutti K."/>
            <person name="Lindquist E."/>
            <person name="Lipzen A."/>
            <person name="Khouja H.-R."/>
            <person name="Murat C."/>
            <person name="Ohm R."/>
            <person name="Olson A."/>
            <person name="Spatafora J."/>
            <person name="Veneault-Fourrey C."/>
            <person name="Henrissat B."/>
            <person name="Grigoriev I."/>
            <person name="Martin F."/>
            <person name="Perotto S."/>
        </authorList>
    </citation>
    <scope>NUCLEOTIDE SEQUENCE [LARGE SCALE GENOMIC DNA]</scope>
    <source>
        <strain evidence="2 3">UAMH 7357</strain>
    </source>
</reference>
<dbReference type="Proteomes" id="UP000235672">
    <property type="component" value="Unassembled WGS sequence"/>
</dbReference>
<dbReference type="PANTHER" id="PTHR33112:SF16">
    <property type="entry name" value="HETEROKARYON INCOMPATIBILITY DOMAIN-CONTAINING PROTEIN"/>
    <property type="match status" value="1"/>
</dbReference>
<gene>
    <name evidence="2" type="ORF">NA56DRAFT_116604</name>
</gene>